<feature type="signal peptide" evidence="8">
    <location>
        <begin position="1"/>
        <end position="17"/>
    </location>
</feature>
<dbReference type="InterPro" id="IPR012556">
    <property type="entry name" value="Entericidin"/>
</dbReference>
<evidence type="ECO:0000256" key="2">
    <source>
        <dbReference type="ARBA" id="ARBA00022475"/>
    </source>
</evidence>
<proteinExistence type="inferred from homology"/>
<feature type="chain" id="PRO_5012194530" evidence="8">
    <location>
        <begin position="18"/>
        <end position="48"/>
    </location>
</feature>
<evidence type="ECO:0000256" key="7">
    <source>
        <dbReference type="SAM" id="MobiDB-lite"/>
    </source>
</evidence>
<dbReference type="PROSITE" id="PS51257">
    <property type="entry name" value="PROKAR_LIPOPROTEIN"/>
    <property type="match status" value="1"/>
</dbReference>
<dbReference type="GO" id="GO:0016020">
    <property type="term" value="C:membrane"/>
    <property type="evidence" value="ECO:0007669"/>
    <property type="project" value="InterPro"/>
</dbReference>
<evidence type="ECO:0000256" key="4">
    <source>
        <dbReference type="ARBA" id="ARBA00023136"/>
    </source>
</evidence>
<keyword evidence="3 8" id="KW-0732">Signal</keyword>
<feature type="region of interest" description="Disordered" evidence="7">
    <location>
        <begin position="27"/>
        <end position="48"/>
    </location>
</feature>
<evidence type="ECO:0000256" key="8">
    <source>
        <dbReference type="SAM" id="SignalP"/>
    </source>
</evidence>
<evidence type="ECO:0000256" key="1">
    <source>
        <dbReference type="ARBA" id="ARBA00010296"/>
    </source>
</evidence>
<gene>
    <name evidence="9" type="ORF">B5C34_02295</name>
</gene>
<evidence type="ECO:0000313" key="9">
    <source>
        <dbReference type="EMBL" id="OWV32398.1"/>
    </source>
</evidence>
<reference evidence="10" key="1">
    <citation type="submission" date="2017-05" db="EMBL/GenBank/DDBJ databases">
        <authorList>
            <person name="Lin X."/>
        </authorList>
    </citation>
    <scope>NUCLEOTIDE SEQUENCE [LARGE SCALE GENOMIC DNA]</scope>
    <source>
        <strain evidence="10">JLT2012</strain>
    </source>
</reference>
<comment type="similarity">
    <text evidence="1">Belongs to the EcnA/EcnB lipoprotein family.</text>
</comment>
<dbReference type="RefSeq" id="WP_088711194.1">
    <property type="nucleotide sequence ID" value="NZ_NFZT01000001.1"/>
</dbReference>
<dbReference type="GO" id="GO:0009636">
    <property type="term" value="P:response to toxic substance"/>
    <property type="evidence" value="ECO:0007669"/>
    <property type="project" value="InterPro"/>
</dbReference>
<dbReference type="OrthoDB" id="7363288at2"/>
<keyword evidence="5" id="KW-0564">Palmitate</keyword>
<sequence>MKKVYISAAMAFGLALAGCNTWDGMGEDVESAGDAVEDATDEVNDGDA</sequence>
<accession>A0A219B3K9</accession>
<keyword evidence="10" id="KW-1185">Reference proteome</keyword>
<evidence type="ECO:0000313" key="10">
    <source>
        <dbReference type="Proteomes" id="UP000198462"/>
    </source>
</evidence>
<protein>
    <submittedName>
        <fullName evidence="9">Entericidin EcnAB</fullName>
    </submittedName>
</protein>
<keyword evidence="2" id="KW-1003">Cell membrane</keyword>
<dbReference type="AlphaFoldDB" id="A0A219B3K9"/>
<keyword evidence="6" id="KW-0449">Lipoprotein</keyword>
<evidence type="ECO:0000256" key="6">
    <source>
        <dbReference type="ARBA" id="ARBA00023288"/>
    </source>
</evidence>
<keyword evidence="4" id="KW-0472">Membrane</keyword>
<name>A0A219B3K9_9SPHN</name>
<dbReference type="Pfam" id="PF08085">
    <property type="entry name" value="Entericidin"/>
    <property type="match status" value="1"/>
</dbReference>
<evidence type="ECO:0000256" key="5">
    <source>
        <dbReference type="ARBA" id="ARBA00023139"/>
    </source>
</evidence>
<comment type="caution">
    <text evidence="9">The sequence shown here is derived from an EMBL/GenBank/DDBJ whole genome shotgun (WGS) entry which is preliminary data.</text>
</comment>
<dbReference type="Proteomes" id="UP000198462">
    <property type="component" value="Unassembled WGS sequence"/>
</dbReference>
<organism evidence="9 10">
    <name type="scientific">Pacificimonas flava</name>
    <dbReference type="NCBI Taxonomy" id="1234595"/>
    <lineage>
        <taxon>Bacteria</taxon>
        <taxon>Pseudomonadati</taxon>
        <taxon>Pseudomonadota</taxon>
        <taxon>Alphaproteobacteria</taxon>
        <taxon>Sphingomonadales</taxon>
        <taxon>Sphingosinicellaceae</taxon>
        <taxon>Pacificimonas</taxon>
    </lineage>
</organism>
<evidence type="ECO:0000256" key="3">
    <source>
        <dbReference type="ARBA" id="ARBA00022729"/>
    </source>
</evidence>
<dbReference type="EMBL" id="NFZT01000001">
    <property type="protein sequence ID" value="OWV32398.1"/>
    <property type="molecule type" value="Genomic_DNA"/>
</dbReference>